<dbReference type="EMBL" id="CVQH01025255">
    <property type="protein sequence ID" value="CRK38080.1"/>
    <property type="molecule type" value="Genomic_DNA"/>
</dbReference>
<gene>
    <name evidence="2" type="ORF">BN1708_020455</name>
</gene>
<reference evidence="2 3" key="1">
    <citation type="submission" date="2015-05" db="EMBL/GenBank/DDBJ databases">
        <authorList>
            <person name="Wang D.B."/>
            <person name="Wang M."/>
        </authorList>
    </citation>
    <scope>NUCLEOTIDE SEQUENCE [LARGE SCALE GENOMIC DNA]</scope>
    <source>
        <strain evidence="2">VL1</strain>
    </source>
</reference>
<feature type="non-terminal residue" evidence="2">
    <location>
        <position position="1"/>
    </location>
</feature>
<name>A0A0G4MVM1_VERLO</name>
<accession>A0A0G4MVM1</accession>
<feature type="region of interest" description="Disordered" evidence="1">
    <location>
        <begin position="26"/>
        <end position="91"/>
    </location>
</feature>
<dbReference type="Proteomes" id="UP000044602">
    <property type="component" value="Unassembled WGS sequence"/>
</dbReference>
<feature type="compositionally biased region" description="Basic residues" evidence="1">
    <location>
        <begin position="66"/>
        <end position="75"/>
    </location>
</feature>
<organism evidence="2 3">
    <name type="scientific">Verticillium longisporum</name>
    <name type="common">Verticillium dahliae var. longisporum</name>
    <dbReference type="NCBI Taxonomy" id="100787"/>
    <lineage>
        <taxon>Eukaryota</taxon>
        <taxon>Fungi</taxon>
        <taxon>Dikarya</taxon>
        <taxon>Ascomycota</taxon>
        <taxon>Pezizomycotina</taxon>
        <taxon>Sordariomycetes</taxon>
        <taxon>Hypocreomycetidae</taxon>
        <taxon>Glomerellales</taxon>
        <taxon>Plectosphaerellaceae</taxon>
        <taxon>Verticillium</taxon>
    </lineage>
</organism>
<dbReference type="AlphaFoldDB" id="A0A0G4MVM1"/>
<evidence type="ECO:0000313" key="2">
    <source>
        <dbReference type="EMBL" id="CRK38080.1"/>
    </source>
</evidence>
<feature type="compositionally biased region" description="Low complexity" evidence="1">
    <location>
        <begin position="44"/>
        <end position="65"/>
    </location>
</feature>
<proteinExistence type="predicted"/>
<evidence type="ECO:0000313" key="3">
    <source>
        <dbReference type="Proteomes" id="UP000044602"/>
    </source>
</evidence>
<feature type="non-terminal residue" evidence="2">
    <location>
        <position position="91"/>
    </location>
</feature>
<sequence>RLHDDPLDRQAHAPAHLGQLLCHLVHPRQRRRADGGAGPRRRPAGAALRPAAGPQAVGAAAVPRPHGLHHAVHAHQGHERRPLQQGQRHGL</sequence>
<protein>
    <submittedName>
        <fullName evidence="2">Uncharacterized protein</fullName>
    </submittedName>
</protein>
<evidence type="ECO:0000256" key="1">
    <source>
        <dbReference type="SAM" id="MobiDB-lite"/>
    </source>
</evidence>
<keyword evidence="3" id="KW-1185">Reference proteome</keyword>